<dbReference type="AlphaFoldDB" id="A0A8T0FC27"/>
<reference evidence="1" key="2">
    <citation type="submission" date="2020-06" db="EMBL/GenBank/DDBJ databases">
        <authorList>
            <person name="Sheffer M."/>
        </authorList>
    </citation>
    <scope>NUCLEOTIDE SEQUENCE</scope>
</reference>
<accession>A0A8T0FC27</accession>
<sequence length="174" mass="20170">MSCDISLRLNRKRQTSTALGLRQTLVNLNKGVISSAIARDILAMGKFRINVYLDLLPSALMEEPDQIQVALCFQEQHILNFKLPEQFRKFLQKIKSRRSQVIEFNKEINIGGQDILPSRFMPIPSKFKVYIIDRVENRMEILTAFITKTIFSRNTIQNELCRDAVKSDIDPERI</sequence>
<name>A0A8T0FC27_ARGBR</name>
<evidence type="ECO:0000313" key="1">
    <source>
        <dbReference type="EMBL" id="KAF8788827.1"/>
    </source>
</evidence>
<protein>
    <submittedName>
        <fullName evidence="1">Uncharacterized protein</fullName>
    </submittedName>
</protein>
<dbReference type="EMBL" id="JABXBU010000012">
    <property type="protein sequence ID" value="KAF8788827.1"/>
    <property type="molecule type" value="Genomic_DNA"/>
</dbReference>
<proteinExistence type="predicted"/>
<comment type="caution">
    <text evidence="1">The sequence shown here is derived from an EMBL/GenBank/DDBJ whole genome shotgun (WGS) entry which is preliminary data.</text>
</comment>
<keyword evidence="2" id="KW-1185">Reference proteome</keyword>
<gene>
    <name evidence="1" type="ORF">HNY73_006831</name>
</gene>
<reference evidence="1" key="1">
    <citation type="journal article" date="2020" name="bioRxiv">
        <title>Chromosome-level reference genome of the European wasp spider Argiope bruennichi: a resource for studies on range expansion and evolutionary adaptation.</title>
        <authorList>
            <person name="Sheffer M.M."/>
            <person name="Hoppe A."/>
            <person name="Krehenwinkel H."/>
            <person name="Uhl G."/>
            <person name="Kuss A.W."/>
            <person name="Jensen L."/>
            <person name="Jensen C."/>
            <person name="Gillespie R.G."/>
            <person name="Hoff K.J."/>
            <person name="Prost S."/>
        </authorList>
    </citation>
    <scope>NUCLEOTIDE SEQUENCE</scope>
</reference>
<dbReference type="Proteomes" id="UP000807504">
    <property type="component" value="Unassembled WGS sequence"/>
</dbReference>
<evidence type="ECO:0000313" key="2">
    <source>
        <dbReference type="Proteomes" id="UP000807504"/>
    </source>
</evidence>
<organism evidence="1 2">
    <name type="scientific">Argiope bruennichi</name>
    <name type="common">Wasp spider</name>
    <name type="synonym">Aranea bruennichi</name>
    <dbReference type="NCBI Taxonomy" id="94029"/>
    <lineage>
        <taxon>Eukaryota</taxon>
        <taxon>Metazoa</taxon>
        <taxon>Ecdysozoa</taxon>
        <taxon>Arthropoda</taxon>
        <taxon>Chelicerata</taxon>
        <taxon>Arachnida</taxon>
        <taxon>Araneae</taxon>
        <taxon>Araneomorphae</taxon>
        <taxon>Entelegynae</taxon>
        <taxon>Araneoidea</taxon>
        <taxon>Araneidae</taxon>
        <taxon>Argiope</taxon>
    </lineage>
</organism>